<name>A0A9N7VYQ3_PLEPL</name>
<feature type="compositionally biased region" description="Basic and acidic residues" evidence="1">
    <location>
        <begin position="15"/>
        <end position="25"/>
    </location>
</feature>
<accession>A0A9N7VYQ3</accession>
<keyword evidence="3" id="KW-1185">Reference proteome</keyword>
<feature type="compositionally biased region" description="Pro residues" evidence="1">
    <location>
        <begin position="115"/>
        <end position="125"/>
    </location>
</feature>
<evidence type="ECO:0000313" key="3">
    <source>
        <dbReference type="Proteomes" id="UP001153269"/>
    </source>
</evidence>
<evidence type="ECO:0000256" key="1">
    <source>
        <dbReference type="SAM" id="MobiDB-lite"/>
    </source>
</evidence>
<organism evidence="2 3">
    <name type="scientific">Pleuronectes platessa</name>
    <name type="common">European plaice</name>
    <dbReference type="NCBI Taxonomy" id="8262"/>
    <lineage>
        <taxon>Eukaryota</taxon>
        <taxon>Metazoa</taxon>
        <taxon>Chordata</taxon>
        <taxon>Craniata</taxon>
        <taxon>Vertebrata</taxon>
        <taxon>Euteleostomi</taxon>
        <taxon>Actinopterygii</taxon>
        <taxon>Neopterygii</taxon>
        <taxon>Teleostei</taxon>
        <taxon>Neoteleostei</taxon>
        <taxon>Acanthomorphata</taxon>
        <taxon>Carangaria</taxon>
        <taxon>Pleuronectiformes</taxon>
        <taxon>Pleuronectoidei</taxon>
        <taxon>Pleuronectidae</taxon>
        <taxon>Pleuronectes</taxon>
    </lineage>
</organism>
<sequence length="157" mass="17249">MERGRGARGACRSHPQGDEAEKVATTDEQDETKSFVRFVDCGHGKGGKLGIVGIVAWGGPENITCQNRRHCEIRWMSSSRHVTHTPRDREEVQAAEGKCSNKPYYTPCLPGRASPQPPQARPGPSPGLTRKQWEAAAAARRRIGQRRPPAGPQTHHV</sequence>
<evidence type="ECO:0000313" key="2">
    <source>
        <dbReference type="EMBL" id="CAB1456896.1"/>
    </source>
</evidence>
<dbReference type="Proteomes" id="UP001153269">
    <property type="component" value="Unassembled WGS sequence"/>
</dbReference>
<gene>
    <name evidence="2" type="ORF">PLEPLA_LOCUS44692</name>
</gene>
<feature type="region of interest" description="Disordered" evidence="1">
    <location>
        <begin position="80"/>
        <end position="157"/>
    </location>
</feature>
<dbReference type="EMBL" id="CADEAL010004317">
    <property type="protein sequence ID" value="CAB1456896.1"/>
    <property type="molecule type" value="Genomic_DNA"/>
</dbReference>
<comment type="caution">
    <text evidence="2">The sequence shown here is derived from an EMBL/GenBank/DDBJ whole genome shotgun (WGS) entry which is preliminary data.</text>
</comment>
<proteinExistence type="predicted"/>
<dbReference type="AlphaFoldDB" id="A0A9N7VYQ3"/>
<feature type="region of interest" description="Disordered" evidence="1">
    <location>
        <begin position="1"/>
        <end position="29"/>
    </location>
</feature>
<reference evidence="2" key="1">
    <citation type="submission" date="2020-03" db="EMBL/GenBank/DDBJ databases">
        <authorList>
            <person name="Weist P."/>
        </authorList>
    </citation>
    <scope>NUCLEOTIDE SEQUENCE</scope>
</reference>
<protein>
    <submittedName>
        <fullName evidence="2">Uncharacterized protein</fullName>
    </submittedName>
</protein>